<dbReference type="InterPro" id="IPR002347">
    <property type="entry name" value="SDR_fam"/>
</dbReference>
<dbReference type="GO" id="GO:0019594">
    <property type="term" value="P:mannitol metabolic process"/>
    <property type="evidence" value="ECO:0007669"/>
    <property type="project" value="UniProtKB-ARBA"/>
</dbReference>
<keyword evidence="3" id="KW-0560">Oxidoreductase</keyword>
<dbReference type="PRINTS" id="PR00081">
    <property type="entry name" value="GDHRDH"/>
</dbReference>
<organism evidence="4 5">
    <name type="scientific">Cytospora chrysosperma</name>
    <name type="common">Cytospora canker fungus</name>
    <name type="synonym">Sphaeria chrysosperma</name>
    <dbReference type="NCBI Taxonomy" id="252740"/>
    <lineage>
        <taxon>Eukaryota</taxon>
        <taxon>Fungi</taxon>
        <taxon>Dikarya</taxon>
        <taxon>Ascomycota</taxon>
        <taxon>Pezizomycotina</taxon>
        <taxon>Sordariomycetes</taxon>
        <taxon>Sordariomycetidae</taxon>
        <taxon>Diaporthales</taxon>
        <taxon>Cytosporaceae</taxon>
        <taxon>Cytospora</taxon>
    </lineage>
</organism>
<comment type="similarity">
    <text evidence="1">Belongs to the short-chain dehydrogenases/reductases (SDR) family.</text>
</comment>
<proteinExistence type="inferred from homology"/>
<dbReference type="STRING" id="252740.A0A423W9X7"/>
<dbReference type="OrthoDB" id="1888931at2759"/>
<evidence type="ECO:0000256" key="2">
    <source>
        <dbReference type="ARBA" id="ARBA00022857"/>
    </source>
</evidence>
<dbReference type="PANTHER" id="PTHR43008:SF12">
    <property type="entry name" value="OXIDOREDUCTASE, SHORT CHAIN DEHYDROGENASE_REDUCTASE FAMILY (AFU_ORTHOLOGUE AFUA_6G13830)"/>
    <property type="match status" value="1"/>
</dbReference>
<dbReference type="PROSITE" id="PS00061">
    <property type="entry name" value="ADH_SHORT"/>
    <property type="match status" value="1"/>
</dbReference>
<evidence type="ECO:0000313" key="5">
    <source>
        <dbReference type="Proteomes" id="UP000284375"/>
    </source>
</evidence>
<protein>
    <submittedName>
        <fullName evidence="4">Uncharacterized protein</fullName>
    </submittedName>
</protein>
<dbReference type="Gene3D" id="3.40.50.720">
    <property type="entry name" value="NAD(P)-binding Rossmann-like Domain"/>
    <property type="match status" value="1"/>
</dbReference>
<sequence>MPLFKPENVNTPVLSQFSLKGKIAAVTGGAKGIGKEIVRGLAEAGADVALIYGSSAQAAEDTAREVSAATGQRVQPYRCDVADREETAAVINSICEGFGGGRLDVVVANAGVCASVPSLEYTEEMWRANNSVNLDGVMWTAQAAGRIFQRQGKGNLIVTASVSASLINVPQTQVAYNASKAAAVHLAKGLAVEWADFARVNCVSPGFIMTEMITKQPKERFDKWMSMIPGGRICDAAELKSAYVFLASDACSYMTGADIIIDGGYTLT</sequence>
<comment type="caution">
    <text evidence="4">The sequence shown here is derived from an EMBL/GenBank/DDBJ whole genome shotgun (WGS) entry which is preliminary data.</text>
</comment>
<dbReference type="PANTHER" id="PTHR43008">
    <property type="entry name" value="BENZIL REDUCTASE"/>
    <property type="match status" value="1"/>
</dbReference>
<dbReference type="InterPro" id="IPR020904">
    <property type="entry name" value="Sc_DH/Rdtase_CS"/>
</dbReference>
<dbReference type="Proteomes" id="UP000284375">
    <property type="component" value="Unassembled WGS sequence"/>
</dbReference>
<evidence type="ECO:0000256" key="1">
    <source>
        <dbReference type="ARBA" id="ARBA00006484"/>
    </source>
</evidence>
<gene>
    <name evidence="4" type="ORF">VSDG_03589</name>
</gene>
<dbReference type="AlphaFoldDB" id="A0A423W9X7"/>
<name>A0A423W9X7_CYTCH</name>
<dbReference type="FunFam" id="3.40.50.720:FF:000090">
    <property type="entry name" value="NADP-dependent mannitol dehydrogenase"/>
    <property type="match status" value="1"/>
</dbReference>
<dbReference type="Pfam" id="PF13561">
    <property type="entry name" value="adh_short_C2"/>
    <property type="match status" value="1"/>
</dbReference>
<evidence type="ECO:0000256" key="3">
    <source>
        <dbReference type="ARBA" id="ARBA00023002"/>
    </source>
</evidence>
<reference evidence="4 5" key="1">
    <citation type="submission" date="2015-09" db="EMBL/GenBank/DDBJ databases">
        <title>Host preference determinants of Valsa canker pathogens revealed by comparative genomics.</title>
        <authorList>
            <person name="Yin Z."/>
            <person name="Huang L."/>
        </authorList>
    </citation>
    <scope>NUCLEOTIDE SEQUENCE [LARGE SCALE GENOMIC DNA]</scope>
    <source>
        <strain evidence="4 5">YSFL</strain>
    </source>
</reference>
<dbReference type="PRINTS" id="PR00080">
    <property type="entry name" value="SDRFAMILY"/>
</dbReference>
<dbReference type="EMBL" id="LJZO01000009">
    <property type="protein sequence ID" value="ROW00147.1"/>
    <property type="molecule type" value="Genomic_DNA"/>
</dbReference>
<dbReference type="SUPFAM" id="SSF51735">
    <property type="entry name" value="NAD(P)-binding Rossmann-fold domains"/>
    <property type="match status" value="1"/>
</dbReference>
<dbReference type="GO" id="GO:0050664">
    <property type="term" value="F:oxidoreductase activity, acting on NAD(P)H, oxygen as acceptor"/>
    <property type="evidence" value="ECO:0007669"/>
    <property type="project" value="TreeGrafter"/>
</dbReference>
<accession>A0A423W9X7</accession>
<keyword evidence="2" id="KW-0521">NADP</keyword>
<dbReference type="GO" id="GO:0050085">
    <property type="term" value="F:mannitol 2-dehydrogenase (NADP+) activity"/>
    <property type="evidence" value="ECO:0007669"/>
    <property type="project" value="UniProtKB-ARBA"/>
</dbReference>
<keyword evidence="5" id="KW-1185">Reference proteome</keyword>
<dbReference type="InterPro" id="IPR036291">
    <property type="entry name" value="NAD(P)-bd_dom_sf"/>
</dbReference>
<evidence type="ECO:0000313" key="4">
    <source>
        <dbReference type="EMBL" id="ROW00147.1"/>
    </source>
</evidence>